<dbReference type="Proteomes" id="UP001162060">
    <property type="component" value="Unassembled WGS sequence"/>
</dbReference>
<feature type="compositionally biased region" description="Polar residues" evidence="1">
    <location>
        <begin position="271"/>
        <end position="282"/>
    </location>
</feature>
<evidence type="ECO:0000256" key="1">
    <source>
        <dbReference type="SAM" id="MobiDB-lite"/>
    </source>
</evidence>
<accession>A0AAV1T500</accession>
<feature type="region of interest" description="Disordered" evidence="1">
    <location>
        <begin position="60"/>
        <end position="84"/>
    </location>
</feature>
<comment type="caution">
    <text evidence="2">The sequence shown here is derived from an EMBL/GenBank/DDBJ whole genome shotgun (WGS) entry which is preliminary data.</text>
</comment>
<proteinExistence type="predicted"/>
<reference evidence="2" key="1">
    <citation type="submission" date="2024-01" db="EMBL/GenBank/DDBJ databases">
        <authorList>
            <person name="Webb A."/>
        </authorList>
    </citation>
    <scope>NUCLEOTIDE SEQUENCE</scope>
    <source>
        <strain evidence="2">Pm1</strain>
    </source>
</reference>
<evidence type="ECO:0000313" key="4">
    <source>
        <dbReference type="Proteomes" id="UP001162060"/>
    </source>
</evidence>
<gene>
    <name evidence="2" type="ORF">PM001_LOCUS2721</name>
    <name evidence="3" type="ORF">PM001_LOCUS27867</name>
</gene>
<dbReference type="AlphaFoldDB" id="A0AAV1T500"/>
<protein>
    <submittedName>
        <fullName evidence="2">Uncharacterized protein</fullName>
    </submittedName>
</protein>
<dbReference type="EMBL" id="CAKLBY020000283">
    <property type="protein sequence ID" value="CAK7942717.1"/>
    <property type="molecule type" value="Genomic_DNA"/>
</dbReference>
<dbReference type="EMBL" id="CAKLBY020000025">
    <property type="protein sequence ID" value="CAK7903483.1"/>
    <property type="molecule type" value="Genomic_DNA"/>
</dbReference>
<name>A0AAV1T500_9STRA</name>
<evidence type="ECO:0000313" key="2">
    <source>
        <dbReference type="EMBL" id="CAK7903483.1"/>
    </source>
</evidence>
<feature type="region of interest" description="Disordered" evidence="1">
    <location>
        <begin position="259"/>
        <end position="294"/>
    </location>
</feature>
<feature type="compositionally biased region" description="Acidic residues" evidence="1">
    <location>
        <begin position="61"/>
        <end position="74"/>
    </location>
</feature>
<evidence type="ECO:0000313" key="3">
    <source>
        <dbReference type="EMBL" id="CAK7942717.1"/>
    </source>
</evidence>
<sequence length="294" mass="32523">MSSTSLCTSCSRTPDAVHVRSKLRRNSLVSDHEDIALLREKLTRIAVGRLRGAFVSRAEVMETEEEEEDDEGENEQQGRISGKPAMQHFTVFSSLLPERSSTPPSSPQPRDVLKKQLKLKQQVSDSRIQSTNSCVQEDDEGCEAMVSVDDLEIMPVKDIVGGHVVTSPSWTGDKQSPRVRMSIPGHLRVMSPFNVFKQHPEGLRKRKCVDAPQDGLEEPRASLKKTSSQIKILVTSAGSLSRSSSTGREFLQTFAARQRLEQDHDMEDVGCTTQPQSPQNAHFGSKHGQLSACS</sequence>
<organism evidence="2 4">
    <name type="scientific">Peronospora matthiolae</name>
    <dbReference type="NCBI Taxonomy" id="2874970"/>
    <lineage>
        <taxon>Eukaryota</taxon>
        <taxon>Sar</taxon>
        <taxon>Stramenopiles</taxon>
        <taxon>Oomycota</taxon>
        <taxon>Peronosporomycetes</taxon>
        <taxon>Peronosporales</taxon>
        <taxon>Peronosporaceae</taxon>
        <taxon>Peronospora</taxon>
    </lineage>
</organism>